<dbReference type="PANTHER" id="PTHR38342">
    <property type="entry name" value="SLR5037 PROTEIN"/>
    <property type="match status" value="1"/>
</dbReference>
<dbReference type="CDD" id="cd14797">
    <property type="entry name" value="DUF302"/>
    <property type="match status" value="1"/>
</dbReference>
<evidence type="ECO:0000313" key="3">
    <source>
        <dbReference type="Proteomes" id="UP000526734"/>
    </source>
</evidence>
<proteinExistence type="predicted"/>
<dbReference type="InterPro" id="IPR016796">
    <property type="entry name" value="UCP021774"/>
</dbReference>
<dbReference type="InterPro" id="IPR005180">
    <property type="entry name" value="DUF302"/>
</dbReference>
<name>A0A7W3W699_9PSEU</name>
<dbReference type="Pfam" id="PF03625">
    <property type="entry name" value="DUF302"/>
    <property type="match status" value="1"/>
</dbReference>
<reference evidence="2 3" key="1">
    <citation type="submission" date="2020-08" db="EMBL/GenBank/DDBJ databases">
        <title>Amycolatopsis sp. nov. DR6-1 isolated from Dendrobium heterocarpum.</title>
        <authorList>
            <person name="Tedsree N."/>
            <person name="Kuncharoen N."/>
            <person name="Likhitwitayawuid K."/>
            <person name="Tanasupawat S."/>
        </authorList>
    </citation>
    <scope>NUCLEOTIDE SEQUENCE [LARGE SCALE GENOMIC DNA]</scope>
    <source>
        <strain evidence="2 3">DR6-1</strain>
    </source>
</reference>
<feature type="domain" description="DUF302" evidence="1">
    <location>
        <begin position="36"/>
        <end position="99"/>
    </location>
</feature>
<comment type="caution">
    <text evidence="2">The sequence shown here is derived from an EMBL/GenBank/DDBJ whole genome shotgun (WGS) entry which is preliminary data.</text>
</comment>
<dbReference type="InterPro" id="IPR035923">
    <property type="entry name" value="TT1751-like_sf"/>
</dbReference>
<dbReference type="PANTHER" id="PTHR38342:SF1">
    <property type="entry name" value="SLR5037 PROTEIN"/>
    <property type="match status" value="1"/>
</dbReference>
<dbReference type="PIRSF" id="PIRSF021774">
    <property type="entry name" value="UCP021774"/>
    <property type="match status" value="1"/>
</dbReference>
<accession>A0A7W3W699</accession>
<sequence length="134" mass="14069">MQLSLSRTYPGAGFDDVLAKTRAALADAGFGVLTEIDVQATMREKLDERMERYTILGACNPPLAHRALTATREIGLLLPCNVVVREHGAGGAIVEAVNPAVMAEVAPEAGVAEVAAEAAARLESALDALDRELT</sequence>
<dbReference type="RefSeq" id="WP_182896220.1">
    <property type="nucleotide sequence ID" value="NZ_JACGZW010000020.1"/>
</dbReference>
<keyword evidence="3" id="KW-1185">Reference proteome</keyword>
<evidence type="ECO:0000313" key="2">
    <source>
        <dbReference type="EMBL" id="MBB1159544.1"/>
    </source>
</evidence>
<dbReference type="AlphaFoldDB" id="A0A7W3W699"/>
<dbReference type="SUPFAM" id="SSF103247">
    <property type="entry name" value="TT1751-like"/>
    <property type="match status" value="1"/>
</dbReference>
<dbReference type="Gene3D" id="3.30.310.70">
    <property type="entry name" value="TT1751-like domain"/>
    <property type="match status" value="1"/>
</dbReference>
<dbReference type="Proteomes" id="UP000526734">
    <property type="component" value="Unassembled WGS sequence"/>
</dbReference>
<organism evidence="2 3">
    <name type="scientific">Amycolatopsis dendrobii</name>
    <dbReference type="NCBI Taxonomy" id="2760662"/>
    <lineage>
        <taxon>Bacteria</taxon>
        <taxon>Bacillati</taxon>
        <taxon>Actinomycetota</taxon>
        <taxon>Actinomycetes</taxon>
        <taxon>Pseudonocardiales</taxon>
        <taxon>Pseudonocardiaceae</taxon>
        <taxon>Amycolatopsis</taxon>
    </lineage>
</organism>
<dbReference type="EMBL" id="JACGZW010000020">
    <property type="protein sequence ID" value="MBB1159544.1"/>
    <property type="molecule type" value="Genomic_DNA"/>
</dbReference>
<evidence type="ECO:0000259" key="1">
    <source>
        <dbReference type="Pfam" id="PF03625"/>
    </source>
</evidence>
<protein>
    <submittedName>
        <fullName evidence="2">DUF302 domain-containing protein</fullName>
    </submittedName>
</protein>
<gene>
    <name evidence="2" type="ORF">H4281_40915</name>
</gene>